<dbReference type="PANTHER" id="PTHR10388">
    <property type="entry name" value="EUKARYOTIC TRANSLATION INITIATION FACTOR SUI1"/>
    <property type="match status" value="1"/>
</dbReference>
<comment type="caution">
    <text evidence="5">The sequence shown here is derived from an EMBL/GenBank/DDBJ whole genome shotgun (WGS) entry which is preliminary data.</text>
</comment>
<keyword evidence="2" id="KW-0648">Protein biosynthesis</keyword>
<dbReference type="Pfam" id="PF01253">
    <property type="entry name" value="SUI1"/>
    <property type="match status" value="1"/>
</dbReference>
<evidence type="ECO:0000256" key="2">
    <source>
        <dbReference type="ARBA" id="ARBA00022917"/>
    </source>
</evidence>
<comment type="similarity">
    <text evidence="1">Belongs to the SUI1 family.</text>
</comment>
<dbReference type="Proteomes" id="UP001273209">
    <property type="component" value="Unassembled WGS sequence"/>
</dbReference>
<name>A0AAE1IHZ9_9HYPO</name>
<keyword evidence="6" id="KW-1185">Reference proteome</keyword>
<dbReference type="InterPro" id="IPR005874">
    <property type="entry name" value="SUI1_euk"/>
</dbReference>
<proteinExistence type="inferred from homology"/>
<gene>
    <name evidence="5" type="ORF">Triagg1_3706</name>
</gene>
<dbReference type="PROSITE" id="PS50296">
    <property type="entry name" value="SUI1"/>
    <property type="match status" value="1"/>
</dbReference>
<dbReference type="AlphaFoldDB" id="A0AAE1IHZ9"/>
<reference evidence="5" key="1">
    <citation type="submission" date="2023-11" db="EMBL/GenBank/DDBJ databases">
        <title>The genome sequences of three competitors of mushroom-forming fungi.</title>
        <authorList>
            <person name="Beijen E."/>
            <person name="Ohm R.A."/>
        </authorList>
    </citation>
    <scope>NUCLEOTIDE SEQUENCE</scope>
    <source>
        <strain evidence="5">CBS 100526</strain>
    </source>
</reference>
<organism evidence="5 6">
    <name type="scientific">Trichoderma aggressivum f. europaeum</name>
    <dbReference type="NCBI Taxonomy" id="173218"/>
    <lineage>
        <taxon>Eukaryota</taxon>
        <taxon>Fungi</taxon>
        <taxon>Dikarya</taxon>
        <taxon>Ascomycota</taxon>
        <taxon>Pezizomycotina</taxon>
        <taxon>Sordariomycetes</taxon>
        <taxon>Hypocreomycetidae</taxon>
        <taxon>Hypocreales</taxon>
        <taxon>Hypocreaceae</taxon>
        <taxon>Trichoderma</taxon>
    </lineage>
</organism>
<dbReference type="EMBL" id="JAWRVG010000011">
    <property type="protein sequence ID" value="KAK4077374.1"/>
    <property type="molecule type" value="Genomic_DNA"/>
</dbReference>
<evidence type="ECO:0000313" key="6">
    <source>
        <dbReference type="Proteomes" id="UP001273209"/>
    </source>
</evidence>
<feature type="domain" description="SUI1" evidence="4">
    <location>
        <begin position="243"/>
        <end position="313"/>
    </location>
</feature>
<dbReference type="InterPro" id="IPR036877">
    <property type="entry name" value="SUI1_dom_sf"/>
</dbReference>
<dbReference type="CDD" id="cd11566">
    <property type="entry name" value="eIF1_SUI1"/>
    <property type="match status" value="1"/>
</dbReference>
<protein>
    <recommendedName>
        <fullName evidence="4">SUI1 domain-containing protein</fullName>
    </recommendedName>
</protein>
<dbReference type="GO" id="GO:0003743">
    <property type="term" value="F:translation initiation factor activity"/>
    <property type="evidence" value="ECO:0007669"/>
    <property type="project" value="InterPro"/>
</dbReference>
<dbReference type="SUPFAM" id="SSF55159">
    <property type="entry name" value="eIF1-like"/>
    <property type="match status" value="1"/>
</dbReference>
<dbReference type="RefSeq" id="XP_062757209.1">
    <property type="nucleotide sequence ID" value="XM_062898028.1"/>
</dbReference>
<dbReference type="Gene3D" id="3.30.780.10">
    <property type="entry name" value="SUI1-like domain"/>
    <property type="match status" value="1"/>
</dbReference>
<sequence length="328" mass="36331">MYPVCPLDSPHWSRSSPRFQGFSAHRLLCGAQGSASLLATCRPNSHHHVTNWKVPGTSSRALAARKRPGTAHLPSASNILPWLLLPLSLSLLPHLSPTFFVHRISTNLFPSILFPLLPLQSSTLAAHLTQKLLVVTSPTAQPDFLPFAPAHLKLVESPQKNNTQQNLRTTKGAQPLSPPTLFLLVPHLFENLNTSRDRRLSPPVHQPRPSKLSFFPRDTPEHPNPFAEADDDTGDIKKVENHIHIRIQQRNGRKSLTTVTGLPAKFDPGKILTFFRKEFACNGNKVNDEKAGEVIQLQGDQRKKVMDFLVDKKSGLGLNPDNITVHGA</sequence>
<dbReference type="InterPro" id="IPR001950">
    <property type="entry name" value="SUI1"/>
</dbReference>
<evidence type="ECO:0000313" key="5">
    <source>
        <dbReference type="EMBL" id="KAK4077374.1"/>
    </source>
</evidence>
<feature type="region of interest" description="Disordered" evidence="3">
    <location>
        <begin position="196"/>
        <end position="232"/>
    </location>
</feature>
<evidence type="ECO:0000259" key="4">
    <source>
        <dbReference type="PROSITE" id="PS50296"/>
    </source>
</evidence>
<evidence type="ECO:0000256" key="3">
    <source>
        <dbReference type="SAM" id="MobiDB-lite"/>
    </source>
</evidence>
<evidence type="ECO:0000256" key="1">
    <source>
        <dbReference type="ARBA" id="ARBA00005422"/>
    </source>
</evidence>
<dbReference type="GeneID" id="87917933"/>
<accession>A0AAE1IHZ9</accession>